<keyword evidence="4 5" id="KW-0560">Oxidoreductase</keyword>
<dbReference type="Proteomes" id="UP001314796">
    <property type="component" value="Unassembled WGS sequence"/>
</dbReference>
<dbReference type="InterPro" id="IPR008927">
    <property type="entry name" value="6-PGluconate_DH-like_C_sf"/>
</dbReference>
<proteinExistence type="inferred from homology"/>
<evidence type="ECO:0000256" key="3">
    <source>
        <dbReference type="ARBA" id="ARBA00022857"/>
    </source>
</evidence>
<dbReference type="SUPFAM" id="SSF48179">
    <property type="entry name" value="6-phosphogluconate dehydrogenase C-terminal domain-like"/>
    <property type="match status" value="1"/>
</dbReference>
<protein>
    <recommendedName>
        <fullName evidence="5 6">Pyrroline-5-carboxylate reductase</fullName>
        <shortName evidence="5">P5C reductase</shortName>
        <shortName evidence="5">P5CR</shortName>
        <ecNumber evidence="5 6">1.5.1.2</ecNumber>
    </recommendedName>
    <alternativeName>
        <fullName evidence="5">PCA reductase</fullName>
    </alternativeName>
</protein>
<feature type="domain" description="Pyrroline-5-carboxylate reductase dimerisation" evidence="9">
    <location>
        <begin position="162"/>
        <end position="259"/>
    </location>
</feature>
<dbReference type="GO" id="GO:0004735">
    <property type="term" value="F:pyrroline-5-carboxylate reductase activity"/>
    <property type="evidence" value="ECO:0007669"/>
    <property type="project" value="UniProtKB-EC"/>
</dbReference>
<name>A0ABS2NLF6_9FIRM</name>
<comment type="catalytic activity">
    <reaction evidence="5">
        <text>L-proline + NAD(+) = (S)-1-pyrroline-5-carboxylate + NADH + 2 H(+)</text>
        <dbReference type="Rhea" id="RHEA:14105"/>
        <dbReference type="ChEBI" id="CHEBI:15378"/>
        <dbReference type="ChEBI" id="CHEBI:17388"/>
        <dbReference type="ChEBI" id="CHEBI:57540"/>
        <dbReference type="ChEBI" id="CHEBI:57945"/>
        <dbReference type="ChEBI" id="CHEBI:60039"/>
        <dbReference type="EC" id="1.5.1.2"/>
    </reaction>
</comment>
<comment type="subcellular location">
    <subcellularLocation>
        <location evidence="5">Cytoplasm</location>
    </subcellularLocation>
</comment>
<dbReference type="Pfam" id="PF14748">
    <property type="entry name" value="P5CR_dimer"/>
    <property type="match status" value="1"/>
</dbReference>
<evidence type="ECO:0000256" key="1">
    <source>
        <dbReference type="ARBA" id="ARBA00005525"/>
    </source>
</evidence>
<reference evidence="10 11" key="1">
    <citation type="submission" date="2021-01" db="EMBL/GenBank/DDBJ databases">
        <title>Genomic Encyclopedia of Type Strains, Phase IV (KMG-IV): sequencing the most valuable type-strain genomes for metagenomic binning, comparative biology and taxonomic classification.</title>
        <authorList>
            <person name="Goeker M."/>
        </authorList>
    </citation>
    <scope>NUCLEOTIDE SEQUENCE [LARGE SCALE GENOMIC DNA]</scope>
    <source>
        <strain evidence="10 11">DSM 25890</strain>
    </source>
</reference>
<dbReference type="InterPro" id="IPR029036">
    <property type="entry name" value="P5CR_dimer"/>
</dbReference>
<dbReference type="InterPro" id="IPR000304">
    <property type="entry name" value="Pyrroline-COOH_reductase"/>
</dbReference>
<dbReference type="PANTHER" id="PTHR11645:SF0">
    <property type="entry name" value="PYRROLINE-5-CARBOXYLATE REDUCTASE 3"/>
    <property type="match status" value="1"/>
</dbReference>
<keyword evidence="5 7" id="KW-0028">Amino-acid biosynthesis</keyword>
<comment type="similarity">
    <text evidence="1 5 7">Belongs to the pyrroline-5-carboxylate reductase family.</text>
</comment>
<comment type="function">
    <text evidence="5">Catalyzes the reduction of 1-pyrroline-5-carboxylate (PCA) to L-proline.</text>
</comment>
<evidence type="ECO:0000256" key="7">
    <source>
        <dbReference type="RuleBase" id="RU003903"/>
    </source>
</evidence>
<evidence type="ECO:0000313" key="11">
    <source>
        <dbReference type="Proteomes" id="UP001314796"/>
    </source>
</evidence>
<sequence>MEKKIGFIGVGKMAQTIVTGLVANFVGMNENIYISNRTLSKAEAFADEKQVNIWENNVELVKNCDIVFLSVKPDNYQEVLNEIKDFVEEHHILVSMAAGVSIADINHYFSTPKKIVRIMPNVAVAVGEGLTMATGSKEVSEDELNQVVDLLSSIGKVDVINEAMVDMVTTISGCSPAFIALFAEALADGAVLQGVPRDKAYQYAAQALIGTGKMLLEMQMHPGILKDSVTSPGGVTIQGVAALEKKGLRGTVIEAMEACGRMIGKI</sequence>
<dbReference type="PANTHER" id="PTHR11645">
    <property type="entry name" value="PYRROLINE-5-CARBOXYLATE REDUCTASE"/>
    <property type="match status" value="1"/>
</dbReference>
<dbReference type="Gene3D" id="3.40.50.720">
    <property type="entry name" value="NAD(P)-binding Rossmann-like Domain"/>
    <property type="match status" value="1"/>
</dbReference>
<dbReference type="RefSeq" id="WP_204400045.1">
    <property type="nucleotide sequence ID" value="NZ_JAFBEE010000001.1"/>
</dbReference>
<dbReference type="PROSITE" id="PS00521">
    <property type="entry name" value="P5CR"/>
    <property type="match status" value="1"/>
</dbReference>
<evidence type="ECO:0000259" key="8">
    <source>
        <dbReference type="Pfam" id="PF03807"/>
    </source>
</evidence>
<dbReference type="NCBIfam" id="TIGR00112">
    <property type="entry name" value="proC"/>
    <property type="match status" value="1"/>
</dbReference>
<dbReference type="InterPro" id="IPR053790">
    <property type="entry name" value="P5CR-like_CS"/>
</dbReference>
<dbReference type="HAMAP" id="MF_01925">
    <property type="entry name" value="P5C_reductase"/>
    <property type="match status" value="1"/>
</dbReference>
<dbReference type="InterPro" id="IPR028939">
    <property type="entry name" value="P5C_Rdtase_cat_N"/>
</dbReference>
<dbReference type="PIRSF" id="PIRSF000193">
    <property type="entry name" value="Pyrrol-5-carb_rd"/>
    <property type="match status" value="1"/>
</dbReference>
<dbReference type="Gene3D" id="1.10.3730.10">
    <property type="entry name" value="ProC C-terminal domain-like"/>
    <property type="match status" value="1"/>
</dbReference>
<dbReference type="InterPro" id="IPR036291">
    <property type="entry name" value="NAD(P)-bd_dom_sf"/>
</dbReference>
<evidence type="ECO:0000256" key="6">
    <source>
        <dbReference type="NCBIfam" id="TIGR00112"/>
    </source>
</evidence>
<gene>
    <name evidence="5" type="primary">proC</name>
    <name evidence="10" type="ORF">JOC73_000286</name>
</gene>
<keyword evidence="11" id="KW-1185">Reference proteome</keyword>
<dbReference type="EMBL" id="JAFBEE010000001">
    <property type="protein sequence ID" value="MBM7613778.1"/>
    <property type="molecule type" value="Genomic_DNA"/>
</dbReference>
<accession>A0ABS2NLF6</accession>
<feature type="domain" description="Pyrroline-5-carboxylate reductase catalytic N-terminal" evidence="8">
    <location>
        <begin position="4"/>
        <end position="99"/>
    </location>
</feature>
<dbReference type="Pfam" id="PF03807">
    <property type="entry name" value="F420_oxidored"/>
    <property type="match status" value="1"/>
</dbReference>
<dbReference type="SUPFAM" id="SSF51735">
    <property type="entry name" value="NAD(P)-binding Rossmann-fold domains"/>
    <property type="match status" value="1"/>
</dbReference>
<comment type="catalytic activity">
    <reaction evidence="5 7">
        <text>L-proline + NADP(+) = (S)-1-pyrroline-5-carboxylate + NADPH + 2 H(+)</text>
        <dbReference type="Rhea" id="RHEA:14109"/>
        <dbReference type="ChEBI" id="CHEBI:15378"/>
        <dbReference type="ChEBI" id="CHEBI:17388"/>
        <dbReference type="ChEBI" id="CHEBI:57783"/>
        <dbReference type="ChEBI" id="CHEBI:58349"/>
        <dbReference type="ChEBI" id="CHEBI:60039"/>
        <dbReference type="EC" id="1.5.1.2"/>
    </reaction>
</comment>
<comment type="pathway">
    <text evidence="5 7">Amino-acid biosynthesis; L-proline biosynthesis; L-proline from L-glutamate 5-semialdehyde: step 1/1.</text>
</comment>
<keyword evidence="5" id="KW-0963">Cytoplasm</keyword>
<keyword evidence="3 5" id="KW-0521">NADP</keyword>
<dbReference type="EC" id="1.5.1.2" evidence="5 6"/>
<keyword evidence="2 5" id="KW-0641">Proline biosynthesis</keyword>
<evidence type="ECO:0000259" key="9">
    <source>
        <dbReference type="Pfam" id="PF14748"/>
    </source>
</evidence>
<evidence type="ECO:0000313" key="10">
    <source>
        <dbReference type="EMBL" id="MBM7613778.1"/>
    </source>
</evidence>
<evidence type="ECO:0000256" key="5">
    <source>
        <dbReference type="HAMAP-Rule" id="MF_01925"/>
    </source>
</evidence>
<organism evidence="10 11">
    <name type="scientific">Alkaliphilus hydrothermalis</name>
    <dbReference type="NCBI Taxonomy" id="1482730"/>
    <lineage>
        <taxon>Bacteria</taxon>
        <taxon>Bacillati</taxon>
        <taxon>Bacillota</taxon>
        <taxon>Clostridia</taxon>
        <taxon>Peptostreptococcales</taxon>
        <taxon>Natronincolaceae</taxon>
        <taxon>Alkaliphilus</taxon>
    </lineage>
</organism>
<evidence type="ECO:0000256" key="2">
    <source>
        <dbReference type="ARBA" id="ARBA00022650"/>
    </source>
</evidence>
<evidence type="ECO:0000256" key="4">
    <source>
        <dbReference type="ARBA" id="ARBA00023002"/>
    </source>
</evidence>
<comment type="caution">
    <text evidence="10">The sequence shown here is derived from an EMBL/GenBank/DDBJ whole genome shotgun (WGS) entry which is preliminary data.</text>
</comment>